<dbReference type="PANTHER" id="PTHR46017:SF1">
    <property type="entry name" value="ALPHA-MANNOSIDASE 2C1"/>
    <property type="match status" value="1"/>
</dbReference>
<keyword evidence="3 7" id="KW-0378">Hydrolase</keyword>
<evidence type="ECO:0000256" key="3">
    <source>
        <dbReference type="ARBA" id="ARBA00022801"/>
    </source>
</evidence>
<dbReference type="EMBL" id="CP139960">
    <property type="protein sequence ID" value="WQD39698.1"/>
    <property type="molecule type" value="Genomic_DNA"/>
</dbReference>
<feature type="domain" description="Glycosyl hydrolase family 38 C-terminal" evidence="6">
    <location>
        <begin position="533"/>
        <end position="692"/>
    </location>
</feature>
<dbReference type="InterPro" id="IPR011330">
    <property type="entry name" value="Glyco_hydro/deAcase_b/a-brl"/>
</dbReference>
<name>A0ABZ0W8V9_9BACT</name>
<dbReference type="InterPro" id="IPR027291">
    <property type="entry name" value="Glyco_hydro_38_N_sf"/>
</dbReference>
<gene>
    <name evidence="7" type="ORF">U0035_05995</name>
</gene>
<protein>
    <submittedName>
        <fullName evidence="7">Glycoside hydrolase family 38 C-terminal domain-containing protein</fullName>
    </submittedName>
</protein>
<dbReference type="InterPro" id="IPR011013">
    <property type="entry name" value="Gal_mutarotase_sf_dom"/>
</dbReference>
<feature type="chain" id="PRO_5047550018" evidence="5">
    <location>
        <begin position="19"/>
        <end position="852"/>
    </location>
</feature>
<dbReference type="Pfam" id="PF07748">
    <property type="entry name" value="Glyco_hydro_38C"/>
    <property type="match status" value="1"/>
</dbReference>
<proteinExistence type="inferred from homology"/>
<evidence type="ECO:0000259" key="6">
    <source>
        <dbReference type="Pfam" id="PF07748"/>
    </source>
</evidence>
<evidence type="ECO:0000313" key="7">
    <source>
        <dbReference type="EMBL" id="WQD39698.1"/>
    </source>
</evidence>
<dbReference type="PANTHER" id="PTHR46017">
    <property type="entry name" value="ALPHA-MANNOSIDASE 2C1"/>
    <property type="match status" value="1"/>
</dbReference>
<comment type="similarity">
    <text evidence="1">Belongs to the glycosyl hydrolase 38 family.</text>
</comment>
<evidence type="ECO:0000256" key="5">
    <source>
        <dbReference type="SAM" id="SignalP"/>
    </source>
</evidence>
<dbReference type="InterPro" id="IPR037094">
    <property type="entry name" value="Glyco_hydro_38_cen_sf"/>
</dbReference>
<dbReference type="Gene3D" id="3.20.110.10">
    <property type="entry name" value="Glycoside hydrolase 38, N terminal domain"/>
    <property type="match status" value="1"/>
</dbReference>
<keyword evidence="4" id="KW-0326">Glycosidase</keyword>
<evidence type="ECO:0000256" key="2">
    <source>
        <dbReference type="ARBA" id="ARBA00022723"/>
    </source>
</evidence>
<organism evidence="7 8">
    <name type="scientific">Niabella yanshanensis</name>
    <dbReference type="NCBI Taxonomy" id="577386"/>
    <lineage>
        <taxon>Bacteria</taxon>
        <taxon>Pseudomonadati</taxon>
        <taxon>Bacteroidota</taxon>
        <taxon>Chitinophagia</taxon>
        <taxon>Chitinophagales</taxon>
        <taxon>Chitinophagaceae</taxon>
        <taxon>Niabella</taxon>
    </lineage>
</organism>
<dbReference type="SUPFAM" id="SSF74650">
    <property type="entry name" value="Galactose mutarotase-like"/>
    <property type="match status" value="1"/>
</dbReference>
<feature type="signal peptide" evidence="5">
    <location>
        <begin position="1"/>
        <end position="18"/>
    </location>
</feature>
<dbReference type="InterPro" id="IPR028995">
    <property type="entry name" value="Glyco_hydro_57/38_cen_sf"/>
</dbReference>
<keyword evidence="8" id="KW-1185">Reference proteome</keyword>
<dbReference type="RefSeq" id="WP_162817740.1">
    <property type="nucleotide sequence ID" value="NZ_CP139960.1"/>
</dbReference>
<dbReference type="InterPro" id="IPR013780">
    <property type="entry name" value="Glyco_hydro_b"/>
</dbReference>
<dbReference type="SUPFAM" id="SSF88688">
    <property type="entry name" value="Families 57/38 glycoside transferase middle domain"/>
    <property type="match status" value="1"/>
</dbReference>
<dbReference type="Gene3D" id="1.20.1270.50">
    <property type="entry name" value="Glycoside hydrolase family 38, central domain"/>
    <property type="match status" value="1"/>
</dbReference>
<dbReference type="SUPFAM" id="SSF88713">
    <property type="entry name" value="Glycoside hydrolase/deacetylase"/>
    <property type="match status" value="1"/>
</dbReference>
<reference evidence="7 8" key="1">
    <citation type="submission" date="2023-12" db="EMBL/GenBank/DDBJ databases">
        <title>Genome sequencing and assembly of bacterial species from a model synthetic community.</title>
        <authorList>
            <person name="Hogle S.L."/>
        </authorList>
    </citation>
    <scope>NUCLEOTIDE SEQUENCE [LARGE SCALE GENOMIC DNA]</scope>
    <source>
        <strain evidence="7 8">HAMBI_3031</strain>
    </source>
</reference>
<evidence type="ECO:0000313" key="8">
    <source>
        <dbReference type="Proteomes" id="UP001325680"/>
    </source>
</evidence>
<evidence type="ECO:0000256" key="1">
    <source>
        <dbReference type="ARBA" id="ARBA00009792"/>
    </source>
</evidence>
<dbReference type="Gene3D" id="2.70.98.30">
    <property type="entry name" value="Golgi alpha-mannosidase II, domain 4"/>
    <property type="match status" value="1"/>
</dbReference>
<keyword evidence="2" id="KW-0479">Metal-binding</keyword>
<dbReference type="Gene3D" id="2.60.40.1180">
    <property type="entry name" value="Golgi alpha-mannosidase II"/>
    <property type="match status" value="1"/>
</dbReference>
<sequence>MRLFLSCVIICISCCAKAQPHNATTNYFVDGYHGGMYGHYPLWVTRFIADHMEQRKDWKLNLEIEPDTWDLVALKDPVNYQRLKTLINDSTHEAVAEYVNPTYAQSYLFNSSVESTIRQFQYGMEKLKQHFPLIRFTTYSSEEPCFTSALPQILQSLGISNASLKNPNTCWGGYVRAYGGQLLNWVGPDGSSVKTVPRYSSESLVDGSTWQTIAWNHSEQYLNSARQQGIEYPVGMCLQDAGWKNGPWLNHQKSAATAYTTWRSYFNLLNSATNIENWRLSQEDIKVSLVWGAQILQRIAQQVRVAENKIKIAEKTAALARFYRGTPYPKALLDSAWKNILLAQHHDCWIVPYNKLNKKTWAENVADWTTKADQISDSLTQQSLRRLAPVSSSGSHQTITVYNPTSVSRDEVVSFKMSPSTEQFVTVEYEGKKIPSQVIKYQNPGNILLFKAKVPALGSSIYTLVPGTKTNTAGDASIARDKDGDYILKTDLYELIVDSKRGNIRQLTAKALNNKNFIAPGEDNFNTLRGFFYKNNKFSYSFEECPKITILQNGPLQIKLLIEGKINNNRYSQTLQLQNGEKRIDLNLCIDYEKETGIGDGFKQGGGYKAEDYRKAFYNDTSKLLVRFPFNLHNQRVYKDAPLDVTESELDNTFYNRWDKIKNNVLFNWVDITDAEKKYGIALLSDHVTSYSHGAHFPLSLTVQYAGVGLWGRNYTTPHTTSIRYALIPHSGDWQKANLNTETLLWNEPLITSKNAPSKPSDPFVHRMDPGLEISAMYYKNDDLYIRVMNTGSTGIHHKVSFNISADKLHFVELDDRIVKSIQPDSGKRISFNCDIPLFGFKTIKMTHAKPF</sequence>
<accession>A0ABZ0W8V9</accession>
<dbReference type="GO" id="GO:0016787">
    <property type="term" value="F:hydrolase activity"/>
    <property type="evidence" value="ECO:0007669"/>
    <property type="project" value="UniProtKB-KW"/>
</dbReference>
<dbReference type="InterPro" id="IPR011682">
    <property type="entry name" value="Glyco_hydro_38_C"/>
</dbReference>
<keyword evidence="5" id="KW-0732">Signal</keyword>
<evidence type="ECO:0000256" key="4">
    <source>
        <dbReference type="ARBA" id="ARBA00023295"/>
    </source>
</evidence>
<dbReference type="Proteomes" id="UP001325680">
    <property type="component" value="Chromosome"/>
</dbReference>